<name>A0A330L2E7_9BACT</name>
<proteinExistence type="predicted"/>
<reference evidence="4" key="1">
    <citation type="submission" date="2018-04" db="EMBL/GenBank/DDBJ databases">
        <authorList>
            <person name="Lucker S."/>
            <person name="Sakoula D."/>
        </authorList>
    </citation>
    <scope>NUCLEOTIDE SEQUENCE [LARGE SCALE GENOMIC DNA]</scope>
</reference>
<sequence>MTQRMSTNRTWGGALLVGLLSFLIATPYAYPEAYIGGQIGTTLAGNSLSRVDLTDFSPLGSMSGRDLAGSPLLGGKVGYYFPKVRWFGIEFEANYRTPHIEQQQTRVSIPTSAVLRDFGPVTGGEANGILSGDHFRVITIAPINLMFRYHKIRLQPYFGIGPGIFLAKVTTTQPAFAGSQSSTQLGLNAKVGAEYFFTKHFTGFVEAKYNYARFNFESNSTGSFGFRGTYNPLFLSFGVSYHF</sequence>
<dbReference type="AlphaFoldDB" id="A0A330L2E7"/>
<protein>
    <recommendedName>
        <fullName evidence="2">Outer membrane protein beta-barrel domain-containing protein</fullName>
    </recommendedName>
</protein>
<dbReference type="Proteomes" id="UP000248168">
    <property type="component" value="Unassembled WGS sequence"/>
</dbReference>
<accession>A0A330L2E7</accession>
<keyword evidence="4" id="KW-1185">Reference proteome</keyword>
<dbReference type="InterPro" id="IPR011250">
    <property type="entry name" value="OMP/PagP_B-barrel"/>
</dbReference>
<evidence type="ECO:0000313" key="3">
    <source>
        <dbReference type="EMBL" id="SPP63814.1"/>
    </source>
</evidence>
<dbReference type="Pfam" id="PF13505">
    <property type="entry name" value="OMP_b-brl"/>
    <property type="match status" value="1"/>
</dbReference>
<evidence type="ECO:0000313" key="4">
    <source>
        <dbReference type="Proteomes" id="UP000248168"/>
    </source>
</evidence>
<dbReference type="RefSeq" id="WP_121988289.1">
    <property type="nucleotide sequence ID" value="NZ_OUNR01000001.1"/>
</dbReference>
<organism evidence="3 4">
    <name type="scientific">Nitrospira lenta</name>
    <dbReference type="NCBI Taxonomy" id="1436998"/>
    <lineage>
        <taxon>Bacteria</taxon>
        <taxon>Pseudomonadati</taxon>
        <taxon>Nitrospirota</taxon>
        <taxon>Nitrospiria</taxon>
        <taxon>Nitrospirales</taxon>
        <taxon>Nitrospiraceae</taxon>
        <taxon>Nitrospira</taxon>
    </lineage>
</organism>
<keyword evidence="1" id="KW-0732">Signal</keyword>
<evidence type="ECO:0000259" key="2">
    <source>
        <dbReference type="Pfam" id="PF13505"/>
    </source>
</evidence>
<dbReference type="InParanoid" id="A0A330L2E7"/>
<gene>
    <name evidence="3" type="ORF">NITLEN_10900</name>
</gene>
<evidence type="ECO:0000256" key="1">
    <source>
        <dbReference type="ARBA" id="ARBA00022729"/>
    </source>
</evidence>
<dbReference type="SUPFAM" id="SSF56925">
    <property type="entry name" value="OMPA-like"/>
    <property type="match status" value="1"/>
</dbReference>
<dbReference type="Gene3D" id="2.40.160.20">
    <property type="match status" value="1"/>
</dbReference>
<dbReference type="OrthoDB" id="9788735at2"/>
<dbReference type="EMBL" id="OUNR01000001">
    <property type="protein sequence ID" value="SPP63814.1"/>
    <property type="molecule type" value="Genomic_DNA"/>
</dbReference>
<dbReference type="InterPro" id="IPR027385">
    <property type="entry name" value="Beta-barrel_OMP"/>
</dbReference>
<feature type="domain" description="Outer membrane protein beta-barrel" evidence="2">
    <location>
        <begin position="17"/>
        <end position="243"/>
    </location>
</feature>